<evidence type="ECO:0000256" key="2">
    <source>
        <dbReference type="PROSITE-ProRule" id="PRU00626"/>
    </source>
</evidence>
<dbReference type="Gene3D" id="3.30.110.60">
    <property type="entry name" value="YhbY-like"/>
    <property type="match status" value="1"/>
</dbReference>
<dbReference type="SMART" id="SM01103">
    <property type="entry name" value="CRS1_YhbY"/>
    <property type="match status" value="1"/>
</dbReference>
<name>A0AAN1WGB2_9GAMM</name>
<dbReference type="PANTHER" id="PTHR40065">
    <property type="entry name" value="RNA-BINDING PROTEIN YHBY"/>
    <property type="match status" value="1"/>
</dbReference>
<protein>
    <submittedName>
        <fullName evidence="4">RNA-binding protein</fullName>
    </submittedName>
</protein>
<sequence>MPLSTALKKQYRTIGHNLNPIVTIAGNGLSEPVLAELDRALDDHELIKVKLAITDRLARQETIQTLCHSCNAELVQEIGKVALIYRAAREPKVHKSNIR</sequence>
<evidence type="ECO:0000313" key="4">
    <source>
        <dbReference type="EMBL" id="BCD97075.1"/>
    </source>
</evidence>
<dbReference type="KEGG" id="marq:MARGE09_P1275"/>
<accession>A0AAN1WGB2</accession>
<dbReference type="InterPro" id="IPR001890">
    <property type="entry name" value="RNA-binding_CRM"/>
</dbReference>
<evidence type="ECO:0000313" key="5">
    <source>
        <dbReference type="Proteomes" id="UP001320119"/>
    </source>
</evidence>
<proteinExistence type="predicted"/>
<organism evidence="4 5">
    <name type="scientific">Marinagarivorans cellulosilyticus</name>
    <dbReference type="NCBI Taxonomy" id="2721545"/>
    <lineage>
        <taxon>Bacteria</taxon>
        <taxon>Pseudomonadati</taxon>
        <taxon>Pseudomonadota</taxon>
        <taxon>Gammaproteobacteria</taxon>
        <taxon>Cellvibrionales</taxon>
        <taxon>Cellvibrionaceae</taxon>
        <taxon>Marinagarivorans</taxon>
    </lineage>
</organism>
<dbReference type="Pfam" id="PF01985">
    <property type="entry name" value="CRS1_YhbY"/>
    <property type="match status" value="1"/>
</dbReference>
<dbReference type="InterPro" id="IPR051925">
    <property type="entry name" value="RNA-binding_domain"/>
</dbReference>
<dbReference type="EMBL" id="AP023086">
    <property type="protein sequence ID" value="BCD97075.1"/>
    <property type="molecule type" value="Genomic_DNA"/>
</dbReference>
<dbReference type="SUPFAM" id="SSF75471">
    <property type="entry name" value="YhbY-like"/>
    <property type="match status" value="1"/>
</dbReference>
<dbReference type="GO" id="GO:0003723">
    <property type="term" value="F:RNA binding"/>
    <property type="evidence" value="ECO:0007669"/>
    <property type="project" value="UniProtKB-UniRule"/>
</dbReference>
<evidence type="ECO:0000259" key="3">
    <source>
        <dbReference type="PROSITE" id="PS51295"/>
    </source>
</evidence>
<gene>
    <name evidence="4" type="ORF">MARGE09_P1275</name>
</gene>
<dbReference type="PANTHER" id="PTHR40065:SF3">
    <property type="entry name" value="RNA-BINDING PROTEIN YHBY"/>
    <property type="match status" value="1"/>
</dbReference>
<dbReference type="InterPro" id="IPR035920">
    <property type="entry name" value="YhbY-like_sf"/>
</dbReference>
<keyword evidence="1 2" id="KW-0694">RNA-binding</keyword>
<feature type="domain" description="CRM" evidence="3">
    <location>
        <begin position="1"/>
        <end position="97"/>
    </location>
</feature>
<dbReference type="AlphaFoldDB" id="A0AAN1WGB2"/>
<keyword evidence="5" id="KW-1185">Reference proteome</keyword>
<dbReference type="Proteomes" id="UP001320119">
    <property type="component" value="Chromosome"/>
</dbReference>
<evidence type="ECO:0000256" key="1">
    <source>
        <dbReference type="ARBA" id="ARBA00022884"/>
    </source>
</evidence>
<reference evidence="4 5" key="1">
    <citation type="journal article" date="2022" name="IScience">
        <title>An ultrasensitive nanofiber-based assay for enzymatic hydrolysis and deep-sea microbial degradation of cellulose.</title>
        <authorList>
            <person name="Tsudome M."/>
            <person name="Tachioka M."/>
            <person name="Miyazaki M."/>
            <person name="Uchimura K."/>
            <person name="Tsuda M."/>
            <person name="Takaki Y."/>
            <person name="Deguchi S."/>
        </authorList>
    </citation>
    <scope>NUCLEOTIDE SEQUENCE [LARGE SCALE GENOMIC DNA]</scope>
    <source>
        <strain evidence="4 5">GE09</strain>
    </source>
</reference>
<dbReference type="RefSeq" id="WP_236986551.1">
    <property type="nucleotide sequence ID" value="NZ_AP023086.1"/>
</dbReference>
<dbReference type="PROSITE" id="PS51295">
    <property type="entry name" value="CRM"/>
    <property type="match status" value="1"/>
</dbReference>